<gene>
    <name evidence="2" type="ORF">COMA1_11233</name>
</gene>
<organism evidence="2 3">
    <name type="scientific">Candidatus Nitrospira nitrosa</name>
    <dbReference type="NCBI Taxonomy" id="1742972"/>
    <lineage>
        <taxon>Bacteria</taxon>
        <taxon>Pseudomonadati</taxon>
        <taxon>Nitrospirota</taxon>
        <taxon>Nitrospiria</taxon>
        <taxon>Nitrospirales</taxon>
        <taxon>Nitrospiraceae</taxon>
        <taxon>Nitrospira</taxon>
    </lineage>
</organism>
<keyword evidence="3" id="KW-1185">Reference proteome</keyword>
<feature type="region of interest" description="Disordered" evidence="1">
    <location>
        <begin position="58"/>
        <end position="78"/>
    </location>
</feature>
<dbReference type="EMBL" id="CZQA01000001">
    <property type="protein sequence ID" value="CUS33582.1"/>
    <property type="molecule type" value="Genomic_DNA"/>
</dbReference>
<dbReference type="RefSeq" id="WP_090745133.1">
    <property type="nucleotide sequence ID" value="NZ_CZQA01000001.1"/>
</dbReference>
<protein>
    <submittedName>
        <fullName evidence="2">Uncharacterized protein</fullName>
    </submittedName>
</protein>
<reference evidence="2 3" key="1">
    <citation type="submission" date="2015-10" db="EMBL/GenBank/DDBJ databases">
        <authorList>
            <person name="Gilbert D.G."/>
        </authorList>
    </citation>
    <scope>NUCLEOTIDE SEQUENCE [LARGE SCALE GENOMIC DNA]</scope>
    <source>
        <strain evidence="2">COMA1</strain>
    </source>
</reference>
<dbReference type="OrthoDB" id="9897114at2"/>
<dbReference type="Proteomes" id="UP000199032">
    <property type="component" value="Unassembled WGS sequence"/>
</dbReference>
<sequence length="78" mass="8799">MRCKRCNGLMLVEHYAEDEREEQEAGRGALRCVNCGAMVTVRMLRNLVARQAERIKTSTSTGVYPRHAKRTMSVTGTL</sequence>
<evidence type="ECO:0000313" key="2">
    <source>
        <dbReference type="EMBL" id="CUS33582.1"/>
    </source>
</evidence>
<evidence type="ECO:0000313" key="3">
    <source>
        <dbReference type="Proteomes" id="UP000199032"/>
    </source>
</evidence>
<dbReference type="AlphaFoldDB" id="A0A0S4L9U7"/>
<evidence type="ECO:0000256" key="1">
    <source>
        <dbReference type="SAM" id="MobiDB-lite"/>
    </source>
</evidence>
<accession>A0A0S4L9U7</accession>
<dbReference type="STRING" id="1742972.COMA1_11233"/>
<name>A0A0S4L9U7_9BACT</name>
<proteinExistence type="predicted"/>